<name>A0A7U2F8N6_PHANO</name>
<dbReference type="KEGG" id="pno:SNOG_09315"/>
<dbReference type="RefSeq" id="XP_001799610.1">
    <property type="nucleotide sequence ID" value="XM_001799558.1"/>
</dbReference>
<reference evidence="3" key="1">
    <citation type="journal article" date="2021" name="BMC Genomics">
        <title>Chromosome-level genome assembly and manually-curated proteome of model necrotroph Parastagonospora nodorum Sn15 reveals a genome-wide trove of candidate effector homologs, and redundancy of virulence-related functions within an accessory chromosome.</title>
        <authorList>
            <person name="Bertazzoni S."/>
            <person name="Jones D.A.B."/>
            <person name="Phan H.T."/>
            <person name="Tan K.-C."/>
            <person name="Hane J.K."/>
        </authorList>
    </citation>
    <scope>NUCLEOTIDE SEQUENCE [LARGE SCALE GENOMIC DNA]</scope>
    <source>
        <strain evidence="3">SN15 / ATCC MYA-4574 / FGSC 10173)</strain>
    </source>
</reference>
<dbReference type="VEuPathDB" id="FungiDB:JI435_093150"/>
<evidence type="ECO:0008006" key="4">
    <source>
        <dbReference type="Google" id="ProtNLM"/>
    </source>
</evidence>
<dbReference type="AlphaFoldDB" id="A0A7U2F8N6"/>
<evidence type="ECO:0000256" key="1">
    <source>
        <dbReference type="SAM" id="SignalP"/>
    </source>
</evidence>
<feature type="signal peptide" evidence="1">
    <location>
        <begin position="1"/>
        <end position="18"/>
    </location>
</feature>
<keyword evidence="3" id="KW-1185">Reference proteome</keyword>
<organism evidence="2 3">
    <name type="scientific">Phaeosphaeria nodorum (strain SN15 / ATCC MYA-4574 / FGSC 10173)</name>
    <name type="common">Glume blotch fungus</name>
    <name type="synonym">Parastagonospora nodorum</name>
    <dbReference type="NCBI Taxonomy" id="321614"/>
    <lineage>
        <taxon>Eukaryota</taxon>
        <taxon>Fungi</taxon>
        <taxon>Dikarya</taxon>
        <taxon>Ascomycota</taxon>
        <taxon>Pezizomycotina</taxon>
        <taxon>Dothideomycetes</taxon>
        <taxon>Pleosporomycetidae</taxon>
        <taxon>Pleosporales</taxon>
        <taxon>Pleosporineae</taxon>
        <taxon>Phaeosphaeriaceae</taxon>
        <taxon>Parastagonospora</taxon>
    </lineage>
</organism>
<evidence type="ECO:0000313" key="2">
    <source>
        <dbReference type="EMBL" id="QRD00781.1"/>
    </source>
</evidence>
<dbReference type="OrthoDB" id="5428787at2759"/>
<evidence type="ECO:0000313" key="3">
    <source>
        <dbReference type="Proteomes" id="UP000663193"/>
    </source>
</evidence>
<keyword evidence="1" id="KW-0732">Signal</keyword>
<dbReference type="OMA" id="RDSHELS"/>
<gene>
    <name evidence="2" type="ORF">JI435_093150</name>
</gene>
<dbReference type="Proteomes" id="UP000663193">
    <property type="component" value="Chromosome 11"/>
</dbReference>
<proteinExistence type="predicted"/>
<sequence length="425" mass="45079">MLLPAVLAALAAASVATAQNVTSSLTSCTTSFGMSPITTGTVPTSVAWPFQTTMNVINITSTSCSTVFATRSASTITDIMMTTMTVAVTTTSVPSPTTVATPAGFLPLLVFNPAGPTATGAISRFKRFELEGRDAFDALQILKRQAQTPRNNTAGFAVDRNGHTTNLRRRYPQRVDCDVVVNIRSTSTRIIAGPVETVWASGGPMATAMSTSTVMTTTTFTAVMPRRTIYAACQSNNIVNSIQGATGETLIFDRVIYRPAEGFPISNELITDTDDAEGCCIACQRTPYCAGSFFVPSLSECHLRLTQAPTHSNTTLTAPRLLSLPYNATYPILNSTNPIAMPMPIATGTSPSTPLSTAAPTCGKGSLSLYLGTIQGQTDFPIEYALAMSNGPCGRFTVWPVPVNESLDTRLVDPPMGKRSVRLTL</sequence>
<feature type="chain" id="PRO_5034371501" description="Apple domain-containing protein" evidence="1">
    <location>
        <begin position="19"/>
        <end position="425"/>
    </location>
</feature>
<accession>A0A7U2F8N6</accession>
<dbReference type="EMBL" id="CP069033">
    <property type="protein sequence ID" value="QRD00781.1"/>
    <property type="molecule type" value="Genomic_DNA"/>
</dbReference>
<protein>
    <recommendedName>
        <fullName evidence="4">Apple domain-containing protein</fullName>
    </recommendedName>
</protein>